<feature type="transmembrane region" description="Helical" evidence="1">
    <location>
        <begin position="133"/>
        <end position="161"/>
    </location>
</feature>
<keyword evidence="1" id="KW-1133">Transmembrane helix</keyword>
<accession>A0A9P1A034</accession>
<keyword evidence="1" id="KW-0812">Transmembrane</keyword>
<protein>
    <recommendedName>
        <fullName evidence="4">Transmembrane protein</fullName>
    </recommendedName>
</protein>
<name>A0A9P1A034_CUSEU</name>
<evidence type="ECO:0000313" key="3">
    <source>
        <dbReference type="Proteomes" id="UP001152484"/>
    </source>
</evidence>
<dbReference type="EMBL" id="CAMAPE010000077">
    <property type="protein sequence ID" value="CAH9119014.1"/>
    <property type="molecule type" value="Genomic_DNA"/>
</dbReference>
<dbReference type="AlphaFoldDB" id="A0A9P1A034"/>
<keyword evidence="1" id="KW-0472">Membrane</keyword>
<sequence>MSSNIRKRSALCVLGSVMTFEIIACATLWALGLKKVKHDDEWDSIWDVSVLAAICHVVASAINIGFAVWIWCREASKENDTAKLLLKLYTLIFLGVIGSVCIGGVLLLIKVTQWTNTSQSEGGVSHQRMRHRLMYAMLCCGLLPCFTATYIFFISVVGGLVTDNDITGDPFGL</sequence>
<feature type="transmembrane region" description="Helical" evidence="1">
    <location>
        <begin position="12"/>
        <end position="31"/>
    </location>
</feature>
<dbReference type="OrthoDB" id="10309582at2759"/>
<feature type="transmembrane region" description="Helical" evidence="1">
    <location>
        <begin position="84"/>
        <end position="109"/>
    </location>
</feature>
<comment type="caution">
    <text evidence="2">The sequence shown here is derived from an EMBL/GenBank/DDBJ whole genome shotgun (WGS) entry which is preliminary data.</text>
</comment>
<organism evidence="2 3">
    <name type="scientific">Cuscuta europaea</name>
    <name type="common">European dodder</name>
    <dbReference type="NCBI Taxonomy" id="41803"/>
    <lineage>
        <taxon>Eukaryota</taxon>
        <taxon>Viridiplantae</taxon>
        <taxon>Streptophyta</taxon>
        <taxon>Embryophyta</taxon>
        <taxon>Tracheophyta</taxon>
        <taxon>Spermatophyta</taxon>
        <taxon>Magnoliopsida</taxon>
        <taxon>eudicotyledons</taxon>
        <taxon>Gunneridae</taxon>
        <taxon>Pentapetalae</taxon>
        <taxon>asterids</taxon>
        <taxon>lamiids</taxon>
        <taxon>Solanales</taxon>
        <taxon>Convolvulaceae</taxon>
        <taxon>Cuscuteae</taxon>
        <taxon>Cuscuta</taxon>
        <taxon>Cuscuta subgen. Cuscuta</taxon>
    </lineage>
</organism>
<evidence type="ECO:0008006" key="4">
    <source>
        <dbReference type="Google" id="ProtNLM"/>
    </source>
</evidence>
<gene>
    <name evidence="2" type="ORF">CEURO_LOCUS22170</name>
</gene>
<evidence type="ECO:0000313" key="2">
    <source>
        <dbReference type="EMBL" id="CAH9119014.1"/>
    </source>
</evidence>
<reference evidence="2" key="1">
    <citation type="submission" date="2022-07" db="EMBL/GenBank/DDBJ databases">
        <authorList>
            <person name="Macas J."/>
            <person name="Novak P."/>
            <person name="Neumann P."/>
        </authorList>
    </citation>
    <scope>NUCLEOTIDE SEQUENCE</scope>
</reference>
<evidence type="ECO:0000256" key="1">
    <source>
        <dbReference type="SAM" id="Phobius"/>
    </source>
</evidence>
<dbReference type="Proteomes" id="UP001152484">
    <property type="component" value="Unassembled WGS sequence"/>
</dbReference>
<proteinExistence type="predicted"/>
<keyword evidence="3" id="KW-1185">Reference proteome</keyword>
<feature type="transmembrane region" description="Helical" evidence="1">
    <location>
        <begin position="51"/>
        <end position="72"/>
    </location>
</feature>